<dbReference type="GeneID" id="92208546"/>
<feature type="compositionally biased region" description="Basic and acidic residues" evidence="7">
    <location>
        <begin position="771"/>
        <end position="783"/>
    </location>
</feature>
<evidence type="ECO:0000256" key="8">
    <source>
        <dbReference type="SAM" id="Phobius"/>
    </source>
</evidence>
<feature type="transmembrane region" description="Helical" evidence="8">
    <location>
        <begin position="176"/>
        <end position="196"/>
    </location>
</feature>
<feature type="compositionally biased region" description="Basic residues" evidence="7">
    <location>
        <begin position="707"/>
        <end position="719"/>
    </location>
</feature>
<dbReference type="InterPro" id="IPR002550">
    <property type="entry name" value="CNNM"/>
</dbReference>
<feature type="compositionally biased region" description="Low complexity" evidence="7">
    <location>
        <begin position="727"/>
        <end position="737"/>
    </location>
</feature>
<feature type="compositionally biased region" description="Low complexity" evidence="7">
    <location>
        <begin position="755"/>
        <end position="765"/>
    </location>
</feature>
<dbReference type="InterPro" id="IPR046342">
    <property type="entry name" value="CBS_dom_sf"/>
</dbReference>
<evidence type="ECO:0000256" key="4">
    <source>
        <dbReference type="ARBA" id="ARBA00022989"/>
    </source>
</evidence>
<dbReference type="SUPFAM" id="SSF54631">
    <property type="entry name" value="CBS-domain pair"/>
    <property type="match status" value="1"/>
</dbReference>
<feature type="domain" description="CNNM transmembrane" evidence="9">
    <location>
        <begin position="59"/>
        <end position="242"/>
    </location>
</feature>
<dbReference type="PANTHER" id="PTHR12064">
    <property type="entry name" value="METAL TRANSPORTER CNNM"/>
    <property type="match status" value="1"/>
</dbReference>
<evidence type="ECO:0000256" key="7">
    <source>
        <dbReference type="SAM" id="MobiDB-lite"/>
    </source>
</evidence>
<dbReference type="PANTHER" id="PTHR12064:SF97">
    <property type="entry name" value="METAL TRANSPORTER CNNM-5"/>
    <property type="match status" value="1"/>
</dbReference>
<dbReference type="Proteomes" id="UP001497383">
    <property type="component" value="Chromosome 4"/>
</dbReference>
<accession>A0ABP0ZPT3</accession>
<gene>
    <name evidence="10" type="ORF">LODBEIA_P33500</name>
</gene>
<keyword evidence="3" id="KW-0677">Repeat</keyword>
<evidence type="ECO:0000256" key="2">
    <source>
        <dbReference type="ARBA" id="ARBA00022692"/>
    </source>
</evidence>
<dbReference type="InterPro" id="IPR045095">
    <property type="entry name" value="ACDP"/>
</dbReference>
<feature type="compositionally biased region" description="Polar residues" evidence="7">
    <location>
        <begin position="471"/>
        <end position="481"/>
    </location>
</feature>
<dbReference type="Pfam" id="PF01595">
    <property type="entry name" value="CNNM"/>
    <property type="match status" value="1"/>
</dbReference>
<dbReference type="RefSeq" id="XP_066830288.1">
    <property type="nucleotide sequence ID" value="XM_066973451.1"/>
</dbReference>
<comment type="subcellular location">
    <subcellularLocation>
        <location evidence="1">Membrane</location>
        <topology evidence="1">Multi-pass membrane protein</topology>
    </subcellularLocation>
</comment>
<dbReference type="EMBL" id="OZ022408">
    <property type="protein sequence ID" value="CAK9439126.1"/>
    <property type="molecule type" value="Genomic_DNA"/>
</dbReference>
<dbReference type="InterPro" id="IPR044751">
    <property type="entry name" value="Ion_transp-like_CBS"/>
</dbReference>
<evidence type="ECO:0000259" key="9">
    <source>
        <dbReference type="PROSITE" id="PS51846"/>
    </source>
</evidence>
<keyword evidence="2 6" id="KW-0812">Transmembrane</keyword>
<keyword evidence="5 6" id="KW-0472">Membrane</keyword>
<dbReference type="Gene3D" id="3.10.580.10">
    <property type="entry name" value="CBS-domain"/>
    <property type="match status" value="1"/>
</dbReference>
<protein>
    <recommendedName>
        <fullName evidence="9">CNNM transmembrane domain-containing protein</fullName>
    </recommendedName>
</protein>
<feature type="transmembrane region" description="Helical" evidence="8">
    <location>
        <begin position="63"/>
        <end position="87"/>
    </location>
</feature>
<feature type="compositionally biased region" description="Polar residues" evidence="7">
    <location>
        <begin position="446"/>
        <end position="459"/>
    </location>
</feature>
<proteinExistence type="predicted"/>
<keyword evidence="4 6" id="KW-1133">Transmembrane helix</keyword>
<sequence length="783" mass="85273">MLKSKLPSRNIHGSTVSLSGNNAIAKVIFLFTNLYKLAHAVPIHLNKDVSAEGKKSELTPNEYYANLFVSILLVLLGGVFAGLTLGLMGQDEVYLKVIATSGDNHERKHARKVLRLIGRGKHWVLVTLLLSNVITNESLPIVLDRCLGGGWPAVVASTVSIVIFGEIIPQSICVRYGLQVGALFAPFVLVLMYIMYPVAYPCAMLLDHILGEDHGTVYKKSGLKTLVTLHKTMGVERLNQDEVTIISAVLDLKEKSVSSIMTPMERVYTMSADTLLDEKTVEEIFNAGFSRIPIHLPNEPNNFIGMLLVRVLISYDPEDALPVASFPLATLPETGVETSCLNILNYFQEGKSHMIIVSETPGEPTGAIGVLTLEDVIEELIGEEIVDESDVYIDINKNIKRKNPGPLSKRNLTAYLHNLYQRGAAAKRNSIDSSEPPPDLKERLTRQGSQATVISYTPNHRNHKHEGHVEASTSANTSSQGGMIKSNEDSANANANALLHANAGAGAGAGAGGTKWKLKNPAMNPLETSKPFVTIKKPDQGAIDSAAKAASPVPIPHDSKNPQKHGQHGSHGQHGQVGEVFSSEQGAIEEAKRRSFEIRSRSATPNPHPKSFLLPDQKETDVSEITGNHNSQHLHDPRHIDIPLARRNEGYPELERQESRSYRTGGIVESVINCDGVHKTIIENVSDRDDDDGNNDDIVFEDPMSHSSKKKKRSKKKSRSGSGSGSGSRSNSFSMSKLSDEEEEHQSLLNGLNGSRHSSASSTSSGNRKKLGFDKERANGKTT</sequence>
<evidence type="ECO:0000256" key="3">
    <source>
        <dbReference type="ARBA" id="ARBA00022737"/>
    </source>
</evidence>
<feature type="compositionally biased region" description="Acidic residues" evidence="7">
    <location>
        <begin position="688"/>
        <end position="700"/>
    </location>
</feature>
<evidence type="ECO:0000313" key="11">
    <source>
        <dbReference type="Proteomes" id="UP001497383"/>
    </source>
</evidence>
<dbReference type="CDD" id="cd04590">
    <property type="entry name" value="CBS_pair_CorC_HlyC_assoc"/>
    <property type="match status" value="1"/>
</dbReference>
<reference evidence="10 11" key="1">
    <citation type="submission" date="2024-03" db="EMBL/GenBank/DDBJ databases">
        <authorList>
            <person name="Brejova B."/>
        </authorList>
    </citation>
    <scope>NUCLEOTIDE SEQUENCE [LARGE SCALE GENOMIC DNA]</scope>
    <source>
        <strain evidence="10 11">CBS 14171</strain>
    </source>
</reference>
<feature type="region of interest" description="Disordered" evidence="7">
    <location>
        <begin position="506"/>
        <end position="616"/>
    </location>
</feature>
<evidence type="ECO:0000256" key="5">
    <source>
        <dbReference type="ARBA" id="ARBA00023136"/>
    </source>
</evidence>
<keyword evidence="11" id="KW-1185">Reference proteome</keyword>
<dbReference type="PROSITE" id="PS51846">
    <property type="entry name" value="CNNM"/>
    <property type="match status" value="1"/>
</dbReference>
<evidence type="ECO:0000256" key="6">
    <source>
        <dbReference type="PROSITE-ProRule" id="PRU01193"/>
    </source>
</evidence>
<feature type="compositionally biased region" description="Basic and acidic residues" evidence="7">
    <location>
        <begin position="589"/>
        <end position="600"/>
    </location>
</feature>
<feature type="transmembrane region" description="Helical" evidence="8">
    <location>
        <begin position="149"/>
        <end position="169"/>
    </location>
</feature>
<evidence type="ECO:0000313" key="10">
    <source>
        <dbReference type="EMBL" id="CAK9439126.1"/>
    </source>
</evidence>
<feature type="region of interest" description="Disordered" evidence="7">
    <location>
        <begin position="685"/>
        <end position="783"/>
    </location>
</feature>
<organism evidence="10 11">
    <name type="scientific">Lodderomyces beijingensis</name>
    <dbReference type="NCBI Taxonomy" id="1775926"/>
    <lineage>
        <taxon>Eukaryota</taxon>
        <taxon>Fungi</taxon>
        <taxon>Dikarya</taxon>
        <taxon>Ascomycota</taxon>
        <taxon>Saccharomycotina</taxon>
        <taxon>Pichiomycetes</taxon>
        <taxon>Debaryomycetaceae</taxon>
        <taxon>Candida/Lodderomyces clade</taxon>
        <taxon>Lodderomyces</taxon>
    </lineage>
</organism>
<evidence type="ECO:0000256" key="1">
    <source>
        <dbReference type="ARBA" id="ARBA00004141"/>
    </source>
</evidence>
<name>A0ABP0ZPT3_9ASCO</name>
<feature type="region of interest" description="Disordered" evidence="7">
    <location>
        <begin position="425"/>
        <end position="488"/>
    </location>
</feature>